<proteinExistence type="predicted"/>
<accession>A0A175R2G1</accession>
<evidence type="ECO:0000313" key="2">
    <source>
        <dbReference type="Proteomes" id="UP000078272"/>
    </source>
</evidence>
<name>A0A175R2G1_9HYPH</name>
<dbReference type="EMBL" id="LDPZ01000068">
    <property type="protein sequence ID" value="KTQ85097.1"/>
    <property type="molecule type" value="Genomic_DNA"/>
</dbReference>
<comment type="caution">
    <text evidence="1">The sequence shown here is derived from an EMBL/GenBank/DDBJ whole genome shotgun (WGS) entry which is preliminary data.</text>
</comment>
<dbReference type="RefSeq" id="WP_058636647.1">
    <property type="nucleotide sequence ID" value="NZ_LDPZ01000068.1"/>
</dbReference>
<dbReference type="AlphaFoldDB" id="A0A175R2G1"/>
<sequence length="86" mass="9226">MQTQGQQIVARAAFWAATFSAPAAPPVRPQRPSTAQKIADDMLDVAAVRGSCEEEDLLARGWSPVALRRHGAKAREIANTASVRSL</sequence>
<dbReference type="PATRIC" id="fig|401562.3.peg.4664"/>
<organism evidence="1 2">
    <name type="scientific">Aureimonas ureilytica</name>
    <dbReference type="NCBI Taxonomy" id="401562"/>
    <lineage>
        <taxon>Bacteria</taxon>
        <taxon>Pseudomonadati</taxon>
        <taxon>Pseudomonadota</taxon>
        <taxon>Alphaproteobacteria</taxon>
        <taxon>Hyphomicrobiales</taxon>
        <taxon>Aurantimonadaceae</taxon>
        <taxon>Aureimonas</taxon>
    </lineage>
</organism>
<protein>
    <submittedName>
        <fullName evidence="1">Uncharacterized protein</fullName>
    </submittedName>
</protein>
<reference evidence="1 2" key="1">
    <citation type="journal article" date="2016" name="Front. Microbiol.">
        <title>Genomic Resource of Rice Seed Associated Bacteria.</title>
        <authorList>
            <person name="Midha S."/>
            <person name="Bansal K."/>
            <person name="Sharma S."/>
            <person name="Kumar N."/>
            <person name="Patil P.P."/>
            <person name="Chaudhry V."/>
            <person name="Patil P.B."/>
        </authorList>
    </citation>
    <scope>NUCLEOTIDE SEQUENCE [LARGE SCALE GENOMIC DNA]</scope>
    <source>
        <strain evidence="1 2">NS226</strain>
    </source>
</reference>
<evidence type="ECO:0000313" key="1">
    <source>
        <dbReference type="EMBL" id="KTQ85097.1"/>
    </source>
</evidence>
<dbReference type="Proteomes" id="UP000078272">
    <property type="component" value="Unassembled WGS sequence"/>
</dbReference>
<gene>
    <name evidence="1" type="ORF">NS226_21135</name>
</gene>